<sequence>MAVNDSSTLTSLLPSTPYLLAYSLPLFFLSLLLTFSGAFLTLDRTRSFPVDRYGVLPGAFEHKKRLHLILEGGIGGLAAGYAFGVHLSTFLSLMVPALSTSAPLNPKSFVVVWLLSCVITTFLAGRWRYCALIFGGISGGALFALAVSVMIHPSLIARIVIIAICTPTLTLFTVLPIPRVQHSAVRFATASTGAFGLVLSIALLAKIPSWANVWERLWEAEDLTGTWGTAKEKGLSAGFCLFLATGTACDWLLRRKFGECPDEKWDSYLANYTANAADRAGTFTPMRTFWDRLFRTAPPKGPKDIIFPDDDTDDVKLAPSKTGEYFEFQQSPAFLKKGRSVGPARFQARVAGRKRDAVKFRPMDGLSSDEDDDDPLNSPPINAANAKVSRPWLRQKMSMASTTPTLVDNTSAKDIDFDKEMKRVRGAKTRYEDKETLEYSDLEEDLTNLATKDGSNDKEWTPGFLQRHRSAANAVSSTTSQHTAVNPSNTKSPPLGAVPATPSLIKALDRIAVAQKDAFAPMSDDMPEAASPRQEYKGARWDDFWKDVREKAR</sequence>
<name>A0AAD6Y314_9AGAR</name>
<feature type="transmembrane region" description="Helical" evidence="2">
    <location>
        <begin position="131"/>
        <end position="149"/>
    </location>
</feature>
<organism evidence="3 4">
    <name type="scientific">Mycena pura</name>
    <dbReference type="NCBI Taxonomy" id="153505"/>
    <lineage>
        <taxon>Eukaryota</taxon>
        <taxon>Fungi</taxon>
        <taxon>Dikarya</taxon>
        <taxon>Basidiomycota</taxon>
        <taxon>Agaricomycotina</taxon>
        <taxon>Agaricomycetes</taxon>
        <taxon>Agaricomycetidae</taxon>
        <taxon>Agaricales</taxon>
        <taxon>Marasmiineae</taxon>
        <taxon>Mycenaceae</taxon>
        <taxon>Mycena</taxon>
    </lineage>
</organism>
<keyword evidence="2" id="KW-0812">Transmembrane</keyword>
<proteinExistence type="predicted"/>
<feature type="transmembrane region" description="Helical" evidence="2">
    <location>
        <begin position="20"/>
        <end position="42"/>
    </location>
</feature>
<feature type="transmembrane region" description="Helical" evidence="2">
    <location>
        <begin position="187"/>
        <end position="207"/>
    </location>
</feature>
<protein>
    <recommendedName>
        <fullName evidence="5">DUF4203 domain-containing protein</fullName>
    </recommendedName>
</protein>
<dbReference type="Proteomes" id="UP001219525">
    <property type="component" value="Unassembled WGS sequence"/>
</dbReference>
<evidence type="ECO:0000313" key="4">
    <source>
        <dbReference type="Proteomes" id="UP001219525"/>
    </source>
</evidence>
<evidence type="ECO:0000256" key="2">
    <source>
        <dbReference type="SAM" id="Phobius"/>
    </source>
</evidence>
<evidence type="ECO:0000256" key="1">
    <source>
        <dbReference type="SAM" id="MobiDB-lite"/>
    </source>
</evidence>
<evidence type="ECO:0000313" key="3">
    <source>
        <dbReference type="EMBL" id="KAJ7198751.1"/>
    </source>
</evidence>
<keyword evidence="2" id="KW-1133">Transmembrane helix</keyword>
<keyword evidence="2" id="KW-0472">Membrane</keyword>
<accession>A0AAD6Y314</accession>
<keyword evidence="4" id="KW-1185">Reference proteome</keyword>
<comment type="caution">
    <text evidence="3">The sequence shown here is derived from an EMBL/GenBank/DDBJ whole genome shotgun (WGS) entry which is preliminary data.</text>
</comment>
<feature type="compositionally biased region" description="Polar residues" evidence="1">
    <location>
        <begin position="473"/>
        <end position="492"/>
    </location>
</feature>
<reference evidence="3" key="1">
    <citation type="submission" date="2023-03" db="EMBL/GenBank/DDBJ databases">
        <title>Massive genome expansion in bonnet fungi (Mycena s.s.) driven by repeated elements and novel gene families across ecological guilds.</title>
        <authorList>
            <consortium name="Lawrence Berkeley National Laboratory"/>
            <person name="Harder C.B."/>
            <person name="Miyauchi S."/>
            <person name="Viragh M."/>
            <person name="Kuo A."/>
            <person name="Thoen E."/>
            <person name="Andreopoulos B."/>
            <person name="Lu D."/>
            <person name="Skrede I."/>
            <person name="Drula E."/>
            <person name="Henrissat B."/>
            <person name="Morin E."/>
            <person name="Kohler A."/>
            <person name="Barry K."/>
            <person name="LaButti K."/>
            <person name="Morin E."/>
            <person name="Salamov A."/>
            <person name="Lipzen A."/>
            <person name="Mereny Z."/>
            <person name="Hegedus B."/>
            <person name="Baldrian P."/>
            <person name="Stursova M."/>
            <person name="Weitz H."/>
            <person name="Taylor A."/>
            <person name="Grigoriev I.V."/>
            <person name="Nagy L.G."/>
            <person name="Martin F."/>
            <person name="Kauserud H."/>
        </authorList>
    </citation>
    <scope>NUCLEOTIDE SEQUENCE</scope>
    <source>
        <strain evidence="3">9144</strain>
    </source>
</reference>
<feature type="transmembrane region" description="Helical" evidence="2">
    <location>
        <begin position="108"/>
        <end position="124"/>
    </location>
</feature>
<feature type="region of interest" description="Disordered" evidence="1">
    <location>
        <begin position="472"/>
        <end position="497"/>
    </location>
</feature>
<gene>
    <name evidence="3" type="ORF">GGX14DRAFT_468786</name>
</gene>
<feature type="region of interest" description="Disordered" evidence="1">
    <location>
        <begin position="361"/>
        <end position="383"/>
    </location>
</feature>
<dbReference type="EMBL" id="JARJCW010000071">
    <property type="protein sequence ID" value="KAJ7198751.1"/>
    <property type="molecule type" value="Genomic_DNA"/>
</dbReference>
<feature type="transmembrane region" description="Helical" evidence="2">
    <location>
        <begin position="68"/>
        <end position="88"/>
    </location>
</feature>
<evidence type="ECO:0008006" key="5">
    <source>
        <dbReference type="Google" id="ProtNLM"/>
    </source>
</evidence>
<feature type="transmembrane region" description="Helical" evidence="2">
    <location>
        <begin position="155"/>
        <end position="175"/>
    </location>
</feature>
<dbReference type="AlphaFoldDB" id="A0AAD6Y314"/>